<evidence type="ECO:0008006" key="3">
    <source>
        <dbReference type="Google" id="ProtNLM"/>
    </source>
</evidence>
<evidence type="ECO:0000313" key="1">
    <source>
        <dbReference type="EMBL" id="PRZ41099.1"/>
    </source>
</evidence>
<accession>A0A2T0ZXL3</accession>
<gene>
    <name evidence="1" type="ORF">CLV47_112132</name>
</gene>
<comment type="caution">
    <text evidence="1">The sequence shown here is derived from an EMBL/GenBank/DDBJ whole genome shotgun (WGS) entry which is preliminary data.</text>
</comment>
<dbReference type="AlphaFoldDB" id="A0A2T0ZXL3"/>
<organism evidence="1 2">
    <name type="scientific">Antricoccus suffuscus</name>
    <dbReference type="NCBI Taxonomy" id="1629062"/>
    <lineage>
        <taxon>Bacteria</taxon>
        <taxon>Bacillati</taxon>
        <taxon>Actinomycetota</taxon>
        <taxon>Actinomycetes</taxon>
        <taxon>Geodermatophilales</taxon>
        <taxon>Antricoccaceae</taxon>
        <taxon>Antricoccus</taxon>
    </lineage>
</organism>
<sequence>MTGMRRRPARSVRRRMSDLHRGKDSGAAIVEFVLLVVIIFVPLTYGVAAFSAIQRAVFASSEAARQAGRAIATAPDQMTGLTRATYAASMALNDQGIDPTDFTVWTAPRGASCRDTTQRYQPTLGRSEVFVVCVRVTIRVPLVPEFIDTNTSTGKFIVAMDSFR</sequence>
<protein>
    <recommendedName>
        <fullName evidence="3">TadE-like protein</fullName>
    </recommendedName>
</protein>
<reference evidence="1 2" key="1">
    <citation type="submission" date="2018-03" db="EMBL/GenBank/DDBJ databases">
        <title>Genomic Encyclopedia of Archaeal and Bacterial Type Strains, Phase II (KMG-II): from individual species to whole genera.</title>
        <authorList>
            <person name="Goeker M."/>
        </authorList>
    </citation>
    <scope>NUCLEOTIDE SEQUENCE [LARGE SCALE GENOMIC DNA]</scope>
    <source>
        <strain evidence="1 2">DSM 100065</strain>
    </source>
</reference>
<dbReference type="Proteomes" id="UP000237752">
    <property type="component" value="Unassembled WGS sequence"/>
</dbReference>
<keyword evidence="2" id="KW-1185">Reference proteome</keyword>
<name>A0A2T0ZXL3_9ACTN</name>
<evidence type="ECO:0000313" key="2">
    <source>
        <dbReference type="Proteomes" id="UP000237752"/>
    </source>
</evidence>
<dbReference type="EMBL" id="PVUE01000012">
    <property type="protein sequence ID" value="PRZ41099.1"/>
    <property type="molecule type" value="Genomic_DNA"/>
</dbReference>
<proteinExistence type="predicted"/>